<dbReference type="EMBL" id="BARS01044275">
    <property type="protein sequence ID" value="GAG34449.1"/>
    <property type="molecule type" value="Genomic_DNA"/>
</dbReference>
<feature type="domain" description="BPL/LPL catalytic" evidence="2">
    <location>
        <begin position="12"/>
        <end position="186"/>
    </location>
</feature>
<accession>X0WU02</accession>
<dbReference type="Gene3D" id="3.30.930.10">
    <property type="entry name" value="Bira Bifunctional Protein, Domain 2"/>
    <property type="match status" value="1"/>
</dbReference>
<dbReference type="PANTHER" id="PTHR12835">
    <property type="entry name" value="BIOTIN PROTEIN LIGASE"/>
    <property type="match status" value="1"/>
</dbReference>
<comment type="caution">
    <text evidence="3">The sequence shown here is derived from an EMBL/GenBank/DDBJ whole genome shotgun (WGS) entry which is preliminary data.</text>
</comment>
<keyword evidence="1" id="KW-0436">Ligase</keyword>
<dbReference type="InterPro" id="IPR045864">
    <property type="entry name" value="aa-tRNA-synth_II/BPL/LPL"/>
</dbReference>
<evidence type="ECO:0000256" key="1">
    <source>
        <dbReference type="ARBA" id="ARBA00022598"/>
    </source>
</evidence>
<name>X0WU02_9ZZZZ</name>
<proteinExistence type="predicted"/>
<dbReference type="CDD" id="cd16442">
    <property type="entry name" value="BPL"/>
    <property type="match status" value="1"/>
</dbReference>
<dbReference type="NCBIfam" id="TIGR00121">
    <property type="entry name" value="birA_ligase"/>
    <property type="match status" value="1"/>
</dbReference>
<reference evidence="3" key="1">
    <citation type="journal article" date="2014" name="Front. Microbiol.">
        <title>High frequency of phylogenetically diverse reductive dehalogenase-homologous genes in deep subseafloor sedimentary metagenomes.</title>
        <authorList>
            <person name="Kawai M."/>
            <person name="Futagami T."/>
            <person name="Toyoda A."/>
            <person name="Takaki Y."/>
            <person name="Nishi S."/>
            <person name="Hori S."/>
            <person name="Arai W."/>
            <person name="Tsubouchi T."/>
            <person name="Morono Y."/>
            <person name="Uchiyama I."/>
            <person name="Ito T."/>
            <person name="Fujiyama A."/>
            <person name="Inagaki F."/>
            <person name="Takami H."/>
        </authorList>
    </citation>
    <scope>NUCLEOTIDE SEQUENCE</scope>
    <source>
        <strain evidence="3">Expedition CK06-06</strain>
    </source>
</reference>
<dbReference type="PANTHER" id="PTHR12835:SF5">
    <property type="entry name" value="BIOTIN--PROTEIN LIGASE"/>
    <property type="match status" value="1"/>
</dbReference>
<evidence type="ECO:0000259" key="2">
    <source>
        <dbReference type="PROSITE" id="PS51733"/>
    </source>
</evidence>
<dbReference type="Pfam" id="PF03099">
    <property type="entry name" value="BPL_LplA_LipB"/>
    <property type="match status" value="1"/>
</dbReference>
<protein>
    <recommendedName>
        <fullName evidence="2">BPL/LPL catalytic domain-containing protein</fullName>
    </recommendedName>
</protein>
<dbReference type="PROSITE" id="PS51733">
    <property type="entry name" value="BPL_LPL_CATALYTIC"/>
    <property type="match status" value="1"/>
</dbReference>
<dbReference type="SUPFAM" id="SSF55681">
    <property type="entry name" value="Class II aaRS and biotin synthetases"/>
    <property type="match status" value="1"/>
</dbReference>
<organism evidence="3">
    <name type="scientific">marine sediment metagenome</name>
    <dbReference type="NCBI Taxonomy" id="412755"/>
    <lineage>
        <taxon>unclassified sequences</taxon>
        <taxon>metagenomes</taxon>
        <taxon>ecological metagenomes</taxon>
    </lineage>
</organism>
<dbReference type="GO" id="GO:0005737">
    <property type="term" value="C:cytoplasm"/>
    <property type="evidence" value="ECO:0007669"/>
    <property type="project" value="TreeGrafter"/>
</dbReference>
<dbReference type="InterPro" id="IPR004143">
    <property type="entry name" value="BPL_LPL_catalytic"/>
</dbReference>
<dbReference type="AlphaFoldDB" id="X0WU02"/>
<gene>
    <name evidence="3" type="ORF">S01H1_66921</name>
</gene>
<dbReference type="GO" id="GO:0004077">
    <property type="term" value="F:biotin--[biotin carboxyl-carrier protein] ligase activity"/>
    <property type="evidence" value="ECO:0007669"/>
    <property type="project" value="InterPro"/>
</dbReference>
<evidence type="ECO:0000313" key="3">
    <source>
        <dbReference type="EMBL" id="GAG34449.1"/>
    </source>
</evidence>
<sequence length="186" mass="19370">MTARFSAKALREGLTTGFVGRRLEYRAVFGSTQDLARELAQAGAAEGTVVLAGRQTAGRGRLGRSWVSPGGGIYLTVVLRPPAEHLKALVIIAGLAVARGIERVAGLETSLKWPNDVLVAGRKIAGILSESELVGEGVSYALVGIGVNVNADMVAYSQTAPLATSVMTELGREVSREALAAGILNE</sequence>
<feature type="non-terminal residue" evidence="3">
    <location>
        <position position="186"/>
    </location>
</feature>
<dbReference type="InterPro" id="IPR004408">
    <property type="entry name" value="Biotin_CoA_COase_ligase"/>
</dbReference>